<sequence length="146" mass="17491">MSLVETSFHSRLQTWVIRNIRNFKDPTAFLEHCRTMVIEKLSQRLGVKVNLQLYCDYQKMEEIQEFSFKTQNQIVLKSTDLNECYDEVVDKLKREMEEFEARGSGWRLVQINHLELRINKYNPLRGSSYIDLPKRLRLKGGHQRKK</sequence>
<evidence type="ECO:0000313" key="2">
    <source>
        <dbReference type="Proteomes" id="UP000887159"/>
    </source>
</evidence>
<dbReference type="PANTHER" id="PTHR31511:SF12">
    <property type="entry name" value="RHO TERMINATION FACTOR N-TERMINAL DOMAIN-CONTAINING PROTEIN"/>
    <property type="match status" value="1"/>
</dbReference>
<dbReference type="PANTHER" id="PTHR31511">
    <property type="entry name" value="PROTEIN CBG23764"/>
    <property type="match status" value="1"/>
</dbReference>
<organism evidence="1 2">
    <name type="scientific">Trichonephila clavipes</name>
    <name type="common">Golden silk orbweaver</name>
    <name type="synonym">Nephila clavipes</name>
    <dbReference type="NCBI Taxonomy" id="2585209"/>
    <lineage>
        <taxon>Eukaryota</taxon>
        <taxon>Metazoa</taxon>
        <taxon>Ecdysozoa</taxon>
        <taxon>Arthropoda</taxon>
        <taxon>Chelicerata</taxon>
        <taxon>Arachnida</taxon>
        <taxon>Araneae</taxon>
        <taxon>Araneomorphae</taxon>
        <taxon>Entelegynae</taxon>
        <taxon>Araneoidea</taxon>
        <taxon>Nephilidae</taxon>
        <taxon>Trichonephila</taxon>
    </lineage>
</organism>
<accession>A0A8X6SPC2</accession>
<reference evidence="1" key="1">
    <citation type="submission" date="2020-08" db="EMBL/GenBank/DDBJ databases">
        <title>Multicomponent nature underlies the extraordinary mechanical properties of spider dragline silk.</title>
        <authorList>
            <person name="Kono N."/>
            <person name="Nakamura H."/>
            <person name="Mori M."/>
            <person name="Yoshida Y."/>
            <person name="Ohtoshi R."/>
            <person name="Malay A.D."/>
            <person name="Moran D.A.P."/>
            <person name="Tomita M."/>
            <person name="Numata K."/>
            <person name="Arakawa K."/>
        </authorList>
    </citation>
    <scope>NUCLEOTIDE SEQUENCE</scope>
</reference>
<evidence type="ECO:0000313" key="1">
    <source>
        <dbReference type="EMBL" id="GFY12006.1"/>
    </source>
</evidence>
<dbReference type="AlphaFoldDB" id="A0A8X6SPC2"/>
<proteinExistence type="predicted"/>
<name>A0A8X6SPC2_TRICX</name>
<dbReference type="EMBL" id="BMAU01021309">
    <property type="protein sequence ID" value="GFY12006.1"/>
    <property type="molecule type" value="Genomic_DNA"/>
</dbReference>
<dbReference type="Proteomes" id="UP000887159">
    <property type="component" value="Unassembled WGS sequence"/>
</dbReference>
<protein>
    <submittedName>
        <fullName evidence="1">Uncharacterized protein</fullName>
    </submittedName>
</protein>
<gene>
    <name evidence="1" type="primary">AVEN_174586_1</name>
    <name evidence="1" type="ORF">TNCV_4975061</name>
</gene>
<comment type="caution">
    <text evidence="1">The sequence shown here is derived from an EMBL/GenBank/DDBJ whole genome shotgun (WGS) entry which is preliminary data.</text>
</comment>
<keyword evidence="2" id="KW-1185">Reference proteome</keyword>